<dbReference type="EMBL" id="JAGPNK010000009">
    <property type="protein sequence ID" value="KAH7313481.1"/>
    <property type="molecule type" value="Genomic_DNA"/>
</dbReference>
<keyword evidence="3" id="KW-1185">Reference proteome</keyword>
<gene>
    <name evidence="2" type="ORF">B0I35DRAFT_435280</name>
</gene>
<evidence type="ECO:0000256" key="1">
    <source>
        <dbReference type="SAM" id="MobiDB-lite"/>
    </source>
</evidence>
<proteinExistence type="predicted"/>
<name>A0A8K0SLU9_9HYPO</name>
<feature type="compositionally biased region" description="Polar residues" evidence="1">
    <location>
        <begin position="89"/>
        <end position="103"/>
    </location>
</feature>
<organism evidence="2 3">
    <name type="scientific">Stachybotrys elegans</name>
    <dbReference type="NCBI Taxonomy" id="80388"/>
    <lineage>
        <taxon>Eukaryota</taxon>
        <taxon>Fungi</taxon>
        <taxon>Dikarya</taxon>
        <taxon>Ascomycota</taxon>
        <taxon>Pezizomycotina</taxon>
        <taxon>Sordariomycetes</taxon>
        <taxon>Hypocreomycetidae</taxon>
        <taxon>Hypocreales</taxon>
        <taxon>Stachybotryaceae</taxon>
        <taxon>Stachybotrys</taxon>
    </lineage>
</organism>
<feature type="compositionally biased region" description="Low complexity" evidence="1">
    <location>
        <begin position="14"/>
        <end position="32"/>
    </location>
</feature>
<reference evidence="2" key="1">
    <citation type="journal article" date="2021" name="Nat. Commun.">
        <title>Genetic determinants of endophytism in the Arabidopsis root mycobiome.</title>
        <authorList>
            <person name="Mesny F."/>
            <person name="Miyauchi S."/>
            <person name="Thiergart T."/>
            <person name="Pickel B."/>
            <person name="Atanasova L."/>
            <person name="Karlsson M."/>
            <person name="Huettel B."/>
            <person name="Barry K.W."/>
            <person name="Haridas S."/>
            <person name="Chen C."/>
            <person name="Bauer D."/>
            <person name="Andreopoulos W."/>
            <person name="Pangilinan J."/>
            <person name="LaButti K."/>
            <person name="Riley R."/>
            <person name="Lipzen A."/>
            <person name="Clum A."/>
            <person name="Drula E."/>
            <person name="Henrissat B."/>
            <person name="Kohler A."/>
            <person name="Grigoriev I.V."/>
            <person name="Martin F.M."/>
            <person name="Hacquard S."/>
        </authorList>
    </citation>
    <scope>NUCLEOTIDE SEQUENCE</scope>
    <source>
        <strain evidence="2">MPI-CAGE-CH-0235</strain>
    </source>
</reference>
<accession>A0A8K0SLU9</accession>
<dbReference type="OrthoDB" id="5336357at2759"/>
<comment type="caution">
    <text evidence="2">The sequence shown here is derived from an EMBL/GenBank/DDBJ whole genome shotgun (WGS) entry which is preliminary data.</text>
</comment>
<feature type="region of interest" description="Disordered" evidence="1">
    <location>
        <begin position="89"/>
        <end position="116"/>
    </location>
</feature>
<evidence type="ECO:0000313" key="3">
    <source>
        <dbReference type="Proteomes" id="UP000813444"/>
    </source>
</evidence>
<evidence type="ECO:0000313" key="2">
    <source>
        <dbReference type="EMBL" id="KAH7313481.1"/>
    </source>
</evidence>
<feature type="region of interest" description="Disordered" evidence="1">
    <location>
        <begin position="51"/>
        <end position="72"/>
    </location>
</feature>
<sequence>MVLKRKRSLSELCSSPESVTSTSSSSSSSYWVGSPPPLNFSIPSISISSRASMASPAHLDSRTMKRFRDNRPSEDEIYQRTLGLLYSAQQRQQHVSQPTQSSLAHKPSHNPATSNQQSLHRFWNIGSQPKSAPPPAPVTEPAMAPVNCEDCGAGLCDGEDGMMLDGESNACGACGKHVCFSCSVSTLGENKRCLQCAGTHVGNGMEWTSTGLSVF</sequence>
<protein>
    <submittedName>
        <fullName evidence="2">Uncharacterized protein</fullName>
    </submittedName>
</protein>
<dbReference type="AlphaFoldDB" id="A0A8K0SLU9"/>
<feature type="region of interest" description="Disordered" evidence="1">
    <location>
        <begin position="1"/>
        <end position="32"/>
    </location>
</feature>
<dbReference type="Proteomes" id="UP000813444">
    <property type="component" value="Unassembled WGS sequence"/>
</dbReference>
<feature type="compositionally biased region" description="Basic and acidic residues" evidence="1">
    <location>
        <begin position="59"/>
        <end position="72"/>
    </location>
</feature>